<proteinExistence type="predicted"/>
<reference evidence="1 2" key="1">
    <citation type="submission" date="2018-01" db="EMBL/GenBank/DDBJ databases">
        <title>G. obscuriglobus.</title>
        <authorList>
            <person name="Franke J."/>
            <person name="Blomberg W."/>
            <person name="Selmecki A."/>
        </authorList>
    </citation>
    <scope>NUCLEOTIDE SEQUENCE [LARGE SCALE GENOMIC DNA]</scope>
    <source>
        <strain evidence="1 2">DSM 5831</strain>
    </source>
</reference>
<keyword evidence="2" id="KW-1185">Reference proteome</keyword>
<protein>
    <submittedName>
        <fullName evidence="1">Uncharacterized protein</fullName>
    </submittedName>
</protein>
<dbReference type="EMBL" id="CP025958">
    <property type="protein sequence ID" value="AWM40368.1"/>
    <property type="molecule type" value="Genomic_DNA"/>
</dbReference>
<dbReference type="AlphaFoldDB" id="A0A2Z3H3M2"/>
<name>A0A2Z3H3M2_9BACT</name>
<dbReference type="Proteomes" id="UP000245802">
    <property type="component" value="Chromosome"/>
</dbReference>
<dbReference type="KEGG" id="gog:C1280_27455"/>
<evidence type="ECO:0000313" key="1">
    <source>
        <dbReference type="EMBL" id="AWM40368.1"/>
    </source>
</evidence>
<evidence type="ECO:0000313" key="2">
    <source>
        <dbReference type="Proteomes" id="UP000245802"/>
    </source>
</evidence>
<gene>
    <name evidence="1" type="ORF">C1280_27455</name>
</gene>
<sequence>MQDWEFLARGQDQEFVVVLVLCGFRPNRWFIVLNDAHCKQLDSPAVAAVVHPILEEAVGEWPGASDLRWHADASTLREV</sequence>
<accession>A0A2Z3H3M2</accession>
<organism evidence="1 2">
    <name type="scientific">Gemmata obscuriglobus</name>
    <dbReference type="NCBI Taxonomy" id="114"/>
    <lineage>
        <taxon>Bacteria</taxon>
        <taxon>Pseudomonadati</taxon>
        <taxon>Planctomycetota</taxon>
        <taxon>Planctomycetia</taxon>
        <taxon>Gemmatales</taxon>
        <taxon>Gemmataceae</taxon>
        <taxon>Gemmata</taxon>
    </lineage>
</organism>